<organism evidence="9 10">
    <name type="scientific">Ostreobium quekettii</name>
    <dbReference type="NCBI Taxonomy" id="121088"/>
    <lineage>
        <taxon>Eukaryota</taxon>
        <taxon>Viridiplantae</taxon>
        <taxon>Chlorophyta</taxon>
        <taxon>core chlorophytes</taxon>
        <taxon>Ulvophyceae</taxon>
        <taxon>TCBD clade</taxon>
        <taxon>Bryopsidales</taxon>
        <taxon>Ostreobineae</taxon>
        <taxon>Ostreobiaceae</taxon>
        <taxon>Ostreobium</taxon>
    </lineage>
</organism>
<comment type="caution">
    <text evidence="9">The sequence shown here is derived from an EMBL/GenBank/DDBJ whole genome shotgun (WGS) entry which is preliminary data.</text>
</comment>
<evidence type="ECO:0000256" key="1">
    <source>
        <dbReference type="ARBA" id="ARBA00004123"/>
    </source>
</evidence>
<dbReference type="InterPro" id="IPR040661">
    <property type="entry name" value="LZ3wCH"/>
</dbReference>
<dbReference type="Proteomes" id="UP000708148">
    <property type="component" value="Unassembled WGS sequence"/>
</dbReference>
<keyword evidence="10" id="KW-1185">Reference proteome</keyword>
<gene>
    <name evidence="9" type="ORF">OSTQU699_LOCUS1569</name>
</gene>
<dbReference type="AlphaFoldDB" id="A0A8S1IQV8"/>
<evidence type="ECO:0000259" key="8">
    <source>
        <dbReference type="Pfam" id="PF18517"/>
    </source>
</evidence>
<dbReference type="Pfam" id="PF03962">
    <property type="entry name" value="Mnd1"/>
    <property type="match status" value="1"/>
</dbReference>
<dbReference type="EMBL" id="CAJHUC010000444">
    <property type="protein sequence ID" value="CAD7696208.1"/>
    <property type="molecule type" value="Genomic_DNA"/>
</dbReference>
<evidence type="ECO:0000256" key="3">
    <source>
        <dbReference type="ARBA" id="ARBA00023054"/>
    </source>
</evidence>
<name>A0A8S1IQV8_9CHLO</name>
<evidence type="ECO:0000256" key="5">
    <source>
        <dbReference type="PIRNR" id="PIRNR026991"/>
    </source>
</evidence>
<proteinExistence type="inferred from homology"/>
<comment type="subcellular location">
    <subcellularLocation>
        <location evidence="1 5">Nucleus</location>
    </subcellularLocation>
</comment>
<dbReference type="GO" id="GO:0003690">
    <property type="term" value="F:double-stranded DNA binding"/>
    <property type="evidence" value="ECO:0007669"/>
    <property type="project" value="InterPro"/>
</dbReference>
<dbReference type="GO" id="GO:0007131">
    <property type="term" value="P:reciprocal meiotic recombination"/>
    <property type="evidence" value="ECO:0007669"/>
    <property type="project" value="InterPro"/>
</dbReference>
<dbReference type="OrthoDB" id="273345at2759"/>
<protein>
    <recommendedName>
        <fullName evidence="5">Meiotic nuclear division protein 1 homolog</fullName>
    </recommendedName>
</protein>
<dbReference type="InterPro" id="IPR040453">
    <property type="entry name" value="Mnd1_HTH"/>
</dbReference>
<feature type="domain" description="Leucine zipper with capping helix" evidence="8">
    <location>
        <begin position="152"/>
        <end position="206"/>
    </location>
</feature>
<feature type="domain" description="Mnd1 HTH" evidence="7">
    <location>
        <begin position="16"/>
        <end position="74"/>
    </location>
</feature>
<feature type="coiled-coil region" evidence="6">
    <location>
        <begin position="85"/>
        <end position="146"/>
    </location>
</feature>
<sequence>MPVKRGLSLDEKRQRLLECFHSSADVFVFKDVEKMAVQQGITPQSVKEVVQSLVDDDLVHQEKIGASNYFWAFPSEATVKVESEVADLTQRIASLKVQRTAVEEAIEQEKKGREASEVRTSMLSHMQNIQENLRKLESERQKYADNDPKRFSAIKEAREVAKEAANRWLDNLHALHNWCRSQLEGREDDVEAFFKENGLSEDLTYL</sequence>
<evidence type="ECO:0000313" key="10">
    <source>
        <dbReference type="Proteomes" id="UP000708148"/>
    </source>
</evidence>
<evidence type="ECO:0000259" key="7">
    <source>
        <dbReference type="Pfam" id="PF03962"/>
    </source>
</evidence>
<dbReference type="Pfam" id="PF18517">
    <property type="entry name" value="LZ3wCH"/>
    <property type="match status" value="1"/>
</dbReference>
<evidence type="ECO:0000313" key="9">
    <source>
        <dbReference type="EMBL" id="CAD7696208.1"/>
    </source>
</evidence>
<evidence type="ECO:0000256" key="4">
    <source>
        <dbReference type="ARBA" id="ARBA00023242"/>
    </source>
</evidence>
<comment type="similarity">
    <text evidence="2 5">Belongs to the MND1 family.</text>
</comment>
<dbReference type="InterPro" id="IPR005647">
    <property type="entry name" value="Mnd1"/>
</dbReference>
<evidence type="ECO:0000256" key="6">
    <source>
        <dbReference type="SAM" id="Coils"/>
    </source>
</evidence>
<evidence type="ECO:0000256" key="2">
    <source>
        <dbReference type="ARBA" id="ARBA00005981"/>
    </source>
</evidence>
<reference evidence="9" key="1">
    <citation type="submission" date="2020-12" db="EMBL/GenBank/DDBJ databases">
        <authorList>
            <person name="Iha C."/>
        </authorList>
    </citation>
    <scope>NUCLEOTIDE SEQUENCE</scope>
</reference>
<dbReference type="PIRSF" id="PIRSF026991">
    <property type="entry name" value="Mnd1"/>
    <property type="match status" value="1"/>
</dbReference>
<keyword evidence="3 6" id="KW-0175">Coiled coil</keyword>
<dbReference type="GO" id="GO:0005634">
    <property type="term" value="C:nucleus"/>
    <property type="evidence" value="ECO:0007669"/>
    <property type="project" value="UniProtKB-SubCell"/>
</dbReference>
<keyword evidence="4 5" id="KW-0539">Nucleus</keyword>
<comment type="function">
    <text evidence="5">Required for proper homologous chromosome pairing and efficient cross-over and intragenic recombination during meiosis.</text>
</comment>
<accession>A0A8S1IQV8</accession>